<comment type="caution">
    <text evidence="1">The sequence shown here is derived from an EMBL/GenBank/DDBJ whole genome shotgun (WGS) entry which is preliminary data.</text>
</comment>
<dbReference type="InterPro" id="IPR010179">
    <property type="entry name" value="CRISPR-assoc_prot_Cse3"/>
</dbReference>
<dbReference type="EMBL" id="LVJN01000021">
    <property type="protein sequence ID" value="OSM00326.1"/>
    <property type="molecule type" value="Genomic_DNA"/>
</dbReference>
<dbReference type="Proteomes" id="UP000194003">
    <property type="component" value="Unassembled WGS sequence"/>
</dbReference>
<dbReference type="NCBIfam" id="TIGR01907">
    <property type="entry name" value="casE_Cse3"/>
    <property type="match status" value="1"/>
</dbReference>
<dbReference type="SUPFAM" id="SSF117987">
    <property type="entry name" value="CRISPR-associated protein"/>
    <property type="match status" value="1"/>
</dbReference>
<protein>
    <submittedName>
        <fullName evidence="1">Putative CRISPR-associated protein, Cse3 family</fullName>
    </submittedName>
</protein>
<dbReference type="Pfam" id="PF08798">
    <property type="entry name" value="CRISPR_assoc"/>
    <property type="match status" value="1"/>
</dbReference>
<dbReference type="RefSeq" id="WP_085446916.1">
    <property type="nucleotide sequence ID" value="NZ_LVJN01000021.1"/>
</dbReference>
<organism evidence="1 2">
    <name type="scientific">Magnetofaba australis IT-1</name>
    <dbReference type="NCBI Taxonomy" id="1434232"/>
    <lineage>
        <taxon>Bacteria</taxon>
        <taxon>Pseudomonadati</taxon>
        <taxon>Pseudomonadota</taxon>
        <taxon>Magnetococcia</taxon>
        <taxon>Magnetococcales</taxon>
        <taxon>Magnetococcaceae</taxon>
        <taxon>Magnetofaba</taxon>
    </lineage>
</organism>
<accession>A0A1Y2JZP5</accession>
<dbReference type="SMART" id="SM01101">
    <property type="entry name" value="CRISPR_assoc"/>
    <property type="match status" value="1"/>
</dbReference>
<name>A0A1Y2JZP5_9PROT</name>
<dbReference type="OrthoDB" id="9795689at2"/>
<reference evidence="1 2" key="1">
    <citation type="journal article" date="2016" name="BMC Genomics">
        <title>Combined genomic and structural analyses of a cultured magnetotactic bacterium reveals its niche adaptation to a dynamic environment.</title>
        <authorList>
            <person name="Araujo A.C."/>
            <person name="Morillo V."/>
            <person name="Cypriano J."/>
            <person name="Teixeira L.C."/>
            <person name="Leao P."/>
            <person name="Lyra S."/>
            <person name="Almeida L.G."/>
            <person name="Bazylinski D.A."/>
            <person name="Vasconcellos A.T."/>
            <person name="Abreu F."/>
            <person name="Lins U."/>
        </authorList>
    </citation>
    <scope>NUCLEOTIDE SEQUENCE [LARGE SCALE GENOMIC DNA]</scope>
    <source>
        <strain evidence="1 2">IT-1</strain>
    </source>
</reference>
<dbReference type="Gene3D" id="3.30.70.1210">
    <property type="entry name" value="Crispr-associated protein, domain 2"/>
    <property type="match status" value="1"/>
</dbReference>
<evidence type="ECO:0000313" key="2">
    <source>
        <dbReference type="Proteomes" id="UP000194003"/>
    </source>
</evidence>
<dbReference type="AlphaFoldDB" id="A0A1Y2JZP5"/>
<sequence length="244" mass="27507">MSKSVHLWRLHLHPAELSGFANQQGLPPSDVGYHVHAALYALFGKEHAPRPFDWRHLRPHGGGVGTLQILGYAPHEAKAAEAHRQWAEPGIERLLVDDRVESKPLPSLSAGLRLAFELRACPVRRTREGRGSKTHERDVFKLAQVSNPQIQRHEAYLKWLAERLAHANAARLDHAELTGRINQKLLYRRDENRRMNQEPMEHPQIDFAGVLEISDPAAFSDLLLGGVGRHTGFGFGMLRLKPAR</sequence>
<evidence type="ECO:0000313" key="1">
    <source>
        <dbReference type="EMBL" id="OSM00326.1"/>
    </source>
</evidence>
<gene>
    <name evidence="1" type="ORF">MAIT1_00821</name>
</gene>
<proteinExistence type="predicted"/>
<dbReference type="STRING" id="1434232.MAIT1_00821"/>
<keyword evidence="2" id="KW-1185">Reference proteome</keyword>